<feature type="region of interest" description="Disordered" evidence="1">
    <location>
        <begin position="179"/>
        <end position="215"/>
    </location>
</feature>
<evidence type="ECO:0000313" key="3">
    <source>
        <dbReference type="Proteomes" id="UP000030746"/>
    </source>
</evidence>
<organism evidence="2 3">
    <name type="scientific">Lottia gigantea</name>
    <name type="common">Giant owl limpet</name>
    <dbReference type="NCBI Taxonomy" id="225164"/>
    <lineage>
        <taxon>Eukaryota</taxon>
        <taxon>Metazoa</taxon>
        <taxon>Spiralia</taxon>
        <taxon>Lophotrochozoa</taxon>
        <taxon>Mollusca</taxon>
        <taxon>Gastropoda</taxon>
        <taxon>Patellogastropoda</taxon>
        <taxon>Lottioidea</taxon>
        <taxon>Lottiidae</taxon>
        <taxon>Lottia</taxon>
    </lineage>
</organism>
<dbReference type="RefSeq" id="XP_009056278.1">
    <property type="nucleotide sequence ID" value="XM_009058030.1"/>
</dbReference>
<protein>
    <submittedName>
        <fullName evidence="2">Uncharacterized protein</fullName>
    </submittedName>
</protein>
<sequence>MLIITGTDSIMIFDDCGFSYRNIVSDQRVPELFYQEFETELLFKRSERPISRIRPNSVLNSLLHSIRSYPLLGRLKPCFYPREHLVTSVSRRSRTLDERRAKSFLSSCVRSILADLATIRIDDDIESSLKYGQLMDESILQVMLLNPMLDREQDKWIVRDAIFQHVNYQIGAARRRQRQNSFPEYSSTYTSMAHSRDTVEDHEDFQVVPDIDDES</sequence>
<evidence type="ECO:0000256" key="1">
    <source>
        <dbReference type="SAM" id="MobiDB-lite"/>
    </source>
</evidence>
<dbReference type="HOGENOM" id="CLU_1284588_0_0_1"/>
<dbReference type="KEGG" id="lgi:LOTGIDRAFT_162094"/>
<name>V4AI32_LOTGI</name>
<dbReference type="OMA" id="PSEDLMC"/>
<dbReference type="EMBL" id="KB201977">
    <property type="protein sequence ID" value="ESO93071.1"/>
    <property type="molecule type" value="Genomic_DNA"/>
</dbReference>
<feature type="compositionally biased region" description="Polar residues" evidence="1">
    <location>
        <begin position="179"/>
        <end position="193"/>
    </location>
</feature>
<gene>
    <name evidence="2" type="ORF">LOTGIDRAFT_162094</name>
</gene>
<proteinExistence type="predicted"/>
<reference evidence="2 3" key="1">
    <citation type="journal article" date="2013" name="Nature">
        <title>Insights into bilaterian evolution from three spiralian genomes.</title>
        <authorList>
            <person name="Simakov O."/>
            <person name="Marletaz F."/>
            <person name="Cho S.J."/>
            <person name="Edsinger-Gonzales E."/>
            <person name="Havlak P."/>
            <person name="Hellsten U."/>
            <person name="Kuo D.H."/>
            <person name="Larsson T."/>
            <person name="Lv J."/>
            <person name="Arendt D."/>
            <person name="Savage R."/>
            <person name="Osoegawa K."/>
            <person name="de Jong P."/>
            <person name="Grimwood J."/>
            <person name="Chapman J.A."/>
            <person name="Shapiro H."/>
            <person name="Aerts A."/>
            <person name="Otillar R.P."/>
            <person name="Terry A.Y."/>
            <person name="Boore J.L."/>
            <person name="Grigoriev I.V."/>
            <person name="Lindberg D.R."/>
            <person name="Seaver E.C."/>
            <person name="Weisblat D.A."/>
            <person name="Putnam N.H."/>
            <person name="Rokhsar D.S."/>
        </authorList>
    </citation>
    <scope>NUCLEOTIDE SEQUENCE [LARGE SCALE GENOMIC DNA]</scope>
</reference>
<accession>V4AI32</accession>
<dbReference type="CTD" id="20238913"/>
<keyword evidence="3" id="KW-1185">Reference proteome</keyword>
<dbReference type="AlphaFoldDB" id="V4AI32"/>
<evidence type="ECO:0000313" key="2">
    <source>
        <dbReference type="EMBL" id="ESO93071.1"/>
    </source>
</evidence>
<dbReference type="Proteomes" id="UP000030746">
    <property type="component" value="Unassembled WGS sequence"/>
</dbReference>
<dbReference type="GeneID" id="20238913"/>
<dbReference type="OrthoDB" id="10538478at2759"/>